<protein>
    <submittedName>
        <fullName evidence="1">Ubiquitin-like domain-containing protein</fullName>
    </submittedName>
</protein>
<dbReference type="AlphaFoldDB" id="A0A183D4C2"/>
<dbReference type="InterPro" id="IPR029071">
    <property type="entry name" value="Ubiquitin-like_domsf"/>
</dbReference>
<sequence length="121" mass="13200">LRLAMKKTTSIRVLKNYLQSRLGGAQQIVLIHKDKELKNELGSLATAGVTSGSILWLLVKPVAGNNDREEIATLIRMSQSLANLRNMIRSLPSVDPAESNFSASVTFSIVTLLLESVTIHS</sequence>
<reference evidence="1" key="1">
    <citation type="submission" date="2016-06" db="UniProtKB">
        <authorList>
            <consortium name="WormBaseParasite"/>
        </authorList>
    </citation>
    <scope>IDENTIFICATION</scope>
</reference>
<dbReference type="SUPFAM" id="SSF54236">
    <property type="entry name" value="Ubiquitin-like"/>
    <property type="match status" value="1"/>
</dbReference>
<accession>A0A183D4C2</accession>
<name>A0A183D4C2_9BILA</name>
<dbReference type="CDD" id="cd17039">
    <property type="entry name" value="Ubl_ubiquitin_like"/>
    <property type="match status" value="1"/>
</dbReference>
<organism evidence="1">
    <name type="scientific">Gongylonema pulchrum</name>
    <dbReference type="NCBI Taxonomy" id="637853"/>
    <lineage>
        <taxon>Eukaryota</taxon>
        <taxon>Metazoa</taxon>
        <taxon>Ecdysozoa</taxon>
        <taxon>Nematoda</taxon>
        <taxon>Chromadorea</taxon>
        <taxon>Rhabditida</taxon>
        <taxon>Spirurina</taxon>
        <taxon>Spiruromorpha</taxon>
        <taxon>Spiruroidea</taxon>
        <taxon>Gongylonematidae</taxon>
        <taxon>Gongylonema</taxon>
    </lineage>
</organism>
<proteinExistence type="predicted"/>
<evidence type="ECO:0000313" key="1">
    <source>
        <dbReference type="WBParaSite" id="GPUH_0000356901-mRNA-1"/>
    </source>
</evidence>
<dbReference type="WBParaSite" id="GPUH_0000356901-mRNA-1">
    <property type="protein sequence ID" value="GPUH_0000356901-mRNA-1"/>
    <property type="gene ID" value="GPUH_0000356901"/>
</dbReference>